<accession>A0A0E9VXP5</accession>
<dbReference type="EMBL" id="GBXM01025663">
    <property type="protein sequence ID" value="JAH82914.1"/>
    <property type="molecule type" value="Transcribed_RNA"/>
</dbReference>
<name>A0A0E9VXP5_ANGAN</name>
<sequence length="33" mass="3696">MLKAIIRTYPNSGTFPRTQELFVGGMVVQWAAL</sequence>
<organism evidence="1">
    <name type="scientific">Anguilla anguilla</name>
    <name type="common">European freshwater eel</name>
    <name type="synonym">Muraena anguilla</name>
    <dbReference type="NCBI Taxonomy" id="7936"/>
    <lineage>
        <taxon>Eukaryota</taxon>
        <taxon>Metazoa</taxon>
        <taxon>Chordata</taxon>
        <taxon>Craniata</taxon>
        <taxon>Vertebrata</taxon>
        <taxon>Euteleostomi</taxon>
        <taxon>Actinopterygii</taxon>
        <taxon>Neopterygii</taxon>
        <taxon>Teleostei</taxon>
        <taxon>Anguilliformes</taxon>
        <taxon>Anguillidae</taxon>
        <taxon>Anguilla</taxon>
    </lineage>
</organism>
<protein>
    <submittedName>
        <fullName evidence="1">Uncharacterized protein</fullName>
    </submittedName>
</protein>
<evidence type="ECO:0000313" key="1">
    <source>
        <dbReference type="EMBL" id="JAH82914.1"/>
    </source>
</evidence>
<reference evidence="1" key="2">
    <citation type="journal article" date="2015" name="Fish Shellfish Immunol.">
        <title>Early steps in the European eel (Anguilla anguilla)-Vibrio vulnificus interaction in the gills: Role of the RtxA13 toxin.</title>
        <authorList>
            <person name="Callol A."/>
            <person name="Pajuelo D."/>
            <person name="Ebbesson L."/>
            <person name="Teles M."/>
            <person name="MacKenzie S."/>
            <person name="Amaro C."/>
        </authorList>
    </citation>
    <scope>NUCLEOTIDE SEQUENCE</scope>
</reference>
<dbReference type="AlphaFoldDB" id="A0A0E9VXP5"/>
<reference evidence="1" key="1">
    <citation type="submission" date="2014-11" db="EMBL/GenBank/DDBJ databases">
        <authorList>
            <person name="Amaro Gonzalez C."/>
        </authorList>
    </citation>
    <scope>NUCLEOTIDE SEQUENCE</scope>
</reference>
<proteinExistence type="predicted"/>